<evidence type="ECO:0008006" key="8">
    <source>
        <dbReference type="Google" id="ProtNLM"/>
    </source>
</evidence>
<protein>
    <recommendedName>
        <fullName evidence="8">Nitrate ABC transporter ATP-binding protein</fullName>
    </recommendedName>
</protein>
<reference evidence="6 7" key="1">
    <citation type="submission" date="2021-06" db="EMBL/GenBank/DDBJ databases">
        <title>Complete genome of Haloferula helveola possessing various polysaccharide degrading enzymes.</title>
        <authorList>
            <person name="Takami H."/>
            <person name="Huang C."/>
            <person name="Hamasaki K."/>
        </authorList>
    </citation>
    <scope>NUCLEOTIDE SEQUENCE [LARGE SCALE GENOMIC DNA]</scope>
    <source>
        <strain evidence="6 7">CN-1</strain>
    </source>
</reference>
<proteinExistence type="predicted"/>
<dbReference type="PANTHER" id="PTHR30024:SF43">
    <property type="entry name" value="BLL4572 PROTEIN"/>
    <property type="match status" value="1"/>
</dbReference>
<keyword evidence="2" id="KW-0813">Transport</keyword>
<organism evidence="6 7">
    <name type="scientific">Haloferula helveola</name>
    <dbReference type="NCBI Taxonomy" id="490095"/>
    <lineage>
        <taxon>Bacteria</taxon>
        <taxon>Pseudomonadati</taxon>
        <taxon>Verrucomicrobiota</taxon>
        <taxon>Verrucomicrobiia</taxon>
        <taxon>Verrucomicrobiales</taxon>
        <taxon>Verrucomicrobiaceae</taxon>
        <taxon>Haloferula</taxon>
    </lineage>
</organism>
<gene>
    <name evidence="6" type="ORF">HAHE_34830</name>
</gene>
<dbReference type="EMBL" id="AP024702">
    <property type="protein sequence ID" value="BCX49575.1"/>
    <property type="molecule type" value="Genomic_DNA"/>
</dbReference>
<accession>A0ABN6H7C8</accession>
<keyword evidence="5" id="KW-0472">Membrane</keyword>
<dbReference type="Pfam" id="PF13379">
    <property type="entry name" value="NMT1_2"/>
    <property type="match status" value="1"/>
</dbReference>
<dbReference type="SUPFAM" id="SSF53850">
    <property type="entry name" value="Periplasmic binding protein-like II"/>
    <property type="match status" value="1"/>
</dbReference>
<keyword evidence="7" id="KW-1185">Reference proteome</keyword>
<sequence>MVYAKGGGLAFFKLDASSPMVDSRSPIRLGFVPLNDCAPVAVAHELGIFEKYGLNVRLSRQPGWATVRDMLFYGELDAAQSIAGLAFYLALGLSKLRREVSVPLILSAHGNAITLSNELPQDIIRNGEGLAGFVQHRWKKTRPITFAAAHRFSSHHILLHAWLRRHGLEPGRDLELVFLPPPLMPQNLAAGHIDGYCVGEPWNSEAILAGNAWCPATSSELATGHPEKVLLIDGTFVGERRDEAIALGAALLHACRICQDPDFRDELVDLLARPSYTGCSKKTLHNSLGPVFLSGRGDLDASDFHIFYGTDLNCPSTDKASWFLSGMRSVGLVPETITGGSLTRLYRQDLFRASEKALLPA</sequence>
<evidence type="ECO:0000256" key="3">
    <source>
        <dbReference type="ARBA" id="ARBA00022475"/>
    </source>
</evidence>
<keyword evidence="4" id="KW-0997">Cell inner membrane</keyword>
<evidence type="ECO:0000256" key="5">
    <source>
        <dbReference type="ARBA" id="ARBA00023136"/>
    </source>
</evidence>
<dbReference type="Proteomes" id="UP001374893">
    <property type="component" value="Chromosome"/>
</dbReference>
<evidence type="ECO:0000256" key="4">
    <source>
        <dbReference type="ARBA" id="ARBA00022519"/>
    </source>
</evidence>
<evidence type="ECO:0000256" key="2">
    <source>
        <dbReference type="ARBA" id="ARBA00022448"/>
    </source>
</evidence>
<keyword evidence="3" id="KW-1003">Cell membrane</keyword>
<name>A0ABN6H7C8_9BACT</name>
<dbReference type="CDD" id="cd13553">
    <property type="entry name" value="PBP2_NrtA_CpmA_like"/>
    <property type="match status" value="1"/>
</dbReference>
<evidence type="ECO:0000313" key="7">
    <source>
        <dbReference type="Proteomes" id="UP001374893"/>
    </source>
</evidence>
<evidence type="ECO:0000256" key="1">
    <source>
        <dbReference type="ARBA" id="ARBA00004308"/>
    </source>
</evidence>
<dbReference type="InterPro" id="IPR044527">
    <property type="entry name" value="NrtA/CpmA_ABC-bd_dom"/>
</dbReference>
<dbReference type="PANTHER" id="PTHR30024">
    <property type="entry name" value="ALIPHATIC SULFONATES-BINDING PROTEIN-RELATED"/>
    <property type="match status" value="1"/>
</dbReference>
<comment type="subcellular location">
    <subcellularLocation>
        <location evidence="1">Endomembrane system</location>
    </subcellularLocation>
</comment>
<evidence type="ECO:0000313" key="6">
    <source>
        <dbReference type="EMBL" id="BCX49575.1"/>
    </source>
</evidence>
<dbReference type="Gene3D" id="3.40.190.10">
    <property type="entry name" value="Periplasmic binding protein-like II"/>
    <property type="match status" value="2"/>
</dbReference>